<evidence type="ECO:0000256" key="1">
    <source>
        <dbReference type="ARBA" id="ARBA00001961"/>
    </source>
</evidence>
<evidence type="ECO:0000256" key="14">
    <source>
        <dbReference type="ARBA" id="ARBA00049169"/>
    </source>
</evidence>
<dbReference type="InterPro" id="IPR044862">
    <property type="entry name" value="Pro_4_hyd_alph_FE2OG_OXY"/>
</dbReference>
<evidence type="ECO:0000256" key="10">
    <source>
        <dbReference type="ARBA" id="ARBA00023002"/>
    </source>
</evidence>
<gene>
    <name evidence="17" type="primary">P4HA1_3</name>
    <name evidence="17" type="ORF">g.45652</name>
</gene>
<dbReference type="PANTHER" id="PTHR10869">
    <property type="entry name" value="PROLYL 4-HYDROXYLASE ALPHA SUBUNIT"/>
    <property type="match status" value="1"/>
</dbReference>
<keyword evidence="12" id="KW-0472">Membrane</keyword>
<dbReference type="GO" id="GO:0005506">
    <property type="term" value="F:iron ion binding"/>
    <property type="evidence" value="ECO:0007669"/>
    <property type="project" value="InterPro"/>
</dbReference>
<organism evidence="17">
    <name type="scientific">Anthurium amnicola</name>
    <dbReference type="NCBI Taxonomy" id="1678845"/>
    <lineage>
        <taxon>Eukaryota</taxon>
        <taxon>Viridiplantae</taxon>
        <taxon>Streptophyta</taxon>
        <taxon>Embryophyta</taxon>
        <taxon>Tracheophyta</taxon>
        <taxon>Spermatophyta</taxon>
        <taxon>Magnoliopsida</taxon>
        <taxon>Liliopsida</taxon>
        <taxon>Araceae</taxon>
        <taxon>Pothoideae</taxon>
        <taxon>Potheae</taxon>
        <taxon>Anthurium</taxon>
    </lineage>
</organism>
<name>A0A1D1YZN9_9ARAE</name>
<dbReference type="PANTHER" id="PTHR10869:SF238">
    <property type="entry name" value="PROLYL 4-HYDROXYLASE 6-RELATED"/>
    <property type="match status" value="1"/>
</dbReference>
<dbReference type="InterPro" id="IPR005123">
    <property type="entry name" value="Oxoglu/Fe-dep_dioxygenase_dom"/>
</dbReference>
<reference evidence="17" key="1">
    <citation type="submission" date="2015-07" db="EMBL/GenBank/DDBJ databases">
        <title>Transcriptome Assembly of Anthurium amnicola.</title>
        <authorList>
            <person name="Suzuki J."/>
        </authorList>
    </citation>
    <scope>NUCLEOTIDE SEQUENCE</scope>
</reference>
<dbReference type="GO" id="GO:0005789">
    <property type="term" value="C:endoplasmic reticulum membrane"/>
    <property type="evidence" value="ECO:0007669"/>
    <property type="project" value="UniProtKB-SubCell"/>
</dbReference>
<evidence type="ECO:0000256" key="13">
    <source>
        <dbReference type="ARBA" id="ARBA00023180"/>
    </source>
</evidence>
<dbReference type="PROSITE" id="PS51670">
    <property type="entry name" value="SHKT"/>
    <property type="match status" value="1"/>
</dbReference>
<evidence type="ECO:0000256" key="6">
    <source>
        <dbReference type="ARBA" id="ARBA00022723"/>
    </source>
</evidence>
<dbReference type="SMART" id="SM00254">
    <property type="entry name" value="ShKT"/>
    <property type="match status" value="1"/>
</dbReference>
<evidence type="ECO:0000256" key="7">
    <source>
        <dbReference type="ARBA" id="ARBA00022964"/>
    </source>
</evidence>
<evidence type="ECO:0000313" key="17">
    <source>
        <dbReference type="EMBL" id="JAT60049.1"/>
    </source>
</evidence>
<feature type="domain" description="ShKT" evidence="16">
    <location>
        <begin position="286"/>
        <end position="326"/>
    </location>
</feature>
<accession>A0A1D1YZN9</accession>
<keyword evidence="11" id="KW-0408">Iron</keyword>
<evidence type="ECO:0000256" key="5">
    <source>
        <dbReference type="ARBA" id="ARBA00022692"/>
    </source>
</evidence>
<keyword evidence="10" id="KW-0560">Oxidoreductase</keyword>
<comment type="subcellular location">
    <subcellularLocation>
        <location evidence="2">Endoplasmic reticulum membrane</location>
        <topology evidence="2">Single-pass type II membrane protein</topology>
    </subcellularLocation>
</comment>
<evidence type="ECO:0000256" key="11">
    <source>
        <dbReference type="ARBA" id="ARBA00023004"/>
    </source>
</evidence>
<evidence type="ECO:0000259" key="16">
    <source>
        <dbReference type="PROSITE" id="PS51670"/>
    </source>
</evidence>
<keyword evidence="8" id="KW-0735">Signal-anchor</keyword>
<comment type="catalytic activity">
    <reaction evidence="14">
        <text>L-prolyl-[collagen] + 2-oxoglutarate + O2 = trans-4-hydroxy-L-prolyl-[collagen] + succinate + CO2</text>
        <dbReference type="Rhea" id="RHEA:18945"/>
        <dbReference type="Rhea" id="RHEA-COMP:11676"/>
        <dbReference type="Rhea" id="RHEA-COMP:11680"/>
        <dbReference type="ChEBI" id="CHEBI:15379"/>
        <dbReference type="ChEBI" id="CHEBI:16526"/>
        <dbReference type="ChEBI" id="CHEBI:16810"/>
        <dbReference type="ChEBI" id="CHEBI:30031"/>
        <dbReference type="ChEBI" id="CHEBI:50342"/>
        <dbReference type="ChEBI" id="CHEBI:61965"/>
        <dbReference type="EC" id="1.14.11.2"/>
    </reaction>
</comment>
<dbReference type="PROSITE" id="PS51471">
    <property type="entry name" value="FE2OG_OXY"/>
    <property type="match status" value="1"/>
</dbReference>
<comment type="cofactor">
    <cofactor evidence="1">
        <name>L-ascorbate</name>
        <dbReference type="ChEBI" id="CHEBI:38290"/>
    </cofactor>
</comment>
<dbReference type="InterPro" id="IPR045054">
    <property type="entry name" value="P4HA-like"/>
</dbReference>
<dbReference type="AlphaFoldDB" id="A0A1D1YZN9"/>
<keyword evidence="6" id="KW-0479">Metal-binding</keyword>
<dbReference type="Pfam" id="PF13640">
    <property type="entry name" value="2OG-FeII_Oxy_3"/>
    <property type="match status" value="1"/>
</dbReference>
<evidence type="ECO:0000256" key="9">
    <source>
        <dbReference type="ARBA" id="ARBA00022989"/>
    </source>
</evidence>
<dbReference type="InterPro" id="IPR006620">
    <property type="entry name" value="Pro_4_hyd_alph"/>
</dbReference>
<dbReference type="FunFam" id="2.60.120.620:FF:000002">
    <property type="entry name" value="Prolyl 4-hydroxylase 4"/>
    <property type="match status" value="1"/>
</dbReference>
<evidence type="ECO:0000259" key="15">
    <source>
        <dbReference type="PROSITE" id="PS51471"/>
    </source>
</evidence>
<evidence type="ECO:0000256" key="4">
    <source>
        <dbReference type="ARBA" id="ARBA00012269"/>
    </source>
</evidence>
<evidence type="ECO:0000256" key="2">
    <source>
        <dbReference type="ARBA" id="ARBA00004648"/>
    </source>
</evidence>
<dbReference type="Gene3D" id="2.60.120.620">
    <property type="entry name" value="q2cbj1_9rhob like domain"/>
    <property type="match status" value="1"/>
</dbReference>
<dbReference type="EC" id="1.14.11.2" evidence="4"/>
<dbReference type="Pfam" id="PF01549">
    <property type="entry name" value="ShK"/>
    <property type="match status" value="1"/>
</dbReference>
<dbReference type="GO" id="GO:0031418">
    <property type="term" value="F:L-ascorbic acid binding"/>
    <property type="evidence" value="ECO:0007669"/>
    <property type="project" value="InterPro"/>
</dbReference>
<dbReference type="SMART" id="SM00702">
    <property type="entry name" value="P4Hc"/>
    <property type="match status" value="1"/>
</dbReference>
<proteinExistence type="inferred from homology"/>
<keyword evidence="7" id="KW-0223">Dioxygenase</keyword>
<keyword evidence="5" id="KW-0812">Transmembrane</keyword>
<evidence type="ECO:0000256" key="3">
    <source>
        <dbReference type="ARBA" id="ARBA00006511"/>
    </source>
</evidence>
<dbReference type="EMBL" id="GDJX01007887">
    <property type="protein sequence ID" value="JAT60049.1"/>
    <property type="molecule type" value="Transcribed_RNA"/>
</dbReference>
<protein>
    <recommendedName>
        <fullName evidence="4">procollagen-proline 4-dioxygenase</fullName>
        <ecNumber evidence="4">1.14.11.2</ecNumber>
    </recommendedName>
</protein>
<evidence type="ECO:0000256" key="12">
    <source>
        <dbReference type="ARBA" id="ARBA00023136"/>
    </source>
</evidence>
<sequence length="326" mass="35978">MASPPRLLPSALFSAAVAVAVLALLCSSRIASSRVLELRSDEAKQKPFLQANHSAPSGRIDPSKVLKLSRKPRIYLYEGFLSDEECDHLISLAYGKLEKSMVTDDGSGKSKVSTIHASSEMFFSRGQDDIIQRIEERISTWTFLPIENGEDMQIQLHRVNESYEPHYDNYYNQSNLAFGGHRMAAILMFLSNVTLGGETIFPMSEMKDGQVKDSTWSPCASTGYAVKPVKGNAILFFTLYPDATPDESSFHGGCMVLEGEKWSATKWIHVRGFTPAKSLSASDAECTDEDSSCSQWAANGECQRNPLFMLGTPDYYGSCRKSCGVC</sequence>
<keyword evidence="9" id="KW-1133">Transmembrane helix</keyword>
<keyword evidence="13" id="KW-0325">Glycoprotein</keyword>
<evidence type="ECO:0000256" key="8">
    <source>
        <dbReference type="ARBA" id="ARBA00022968"/>
    </source>
</evidence>
<feature type="domain" description="Fe2OG dioxygenase" evidence="15">
    <location>
        <begin position="148"/>
        <end position="270"/>
    </location>
</feature>
<dbReference type="InterPro" id="IPR003582">
    <property type="entry name" value="ShKT_dom"/>
</dbReference>
<dbReference type="GO" id="GO:0004656">
    <property type="term" value="F:procollagen-proline 4-dioxygenase activity"/>
    <property type="evidence" value="ECO:0007669"/>
    <property type="project" value="UniProtKB-EC"/>
</dbReference>
<comment type="similarity">
    <text evidence="3">Belongs to the P4HA family.</text>
</comment>